<comment type="function">
    <text evidence="7 8">One of the proteins that surrounds the polypeptide exit tunnel on the outside of the subunit.</text>
</comment>
<dbReference type="RefSeq" id="WP_160957875.1">
    <property type="nucleotide sequence ID" value="NZ_WVUD01000001.1"/>
</dbReference>
<dbReference type="GO" id="GO:1990904">
    <property type="term" value="C:ribonucleoprotein complex"/>
    <property type="evidence" value="ECO:0007669"/>
    <property type="project" value="UniProtKB-KW"/>
</dbReference>
<comment type="subunit">
    <text evidence="8">Part of the 50S ribosomal subunit.</text>
</comment>
<gene>
    <name evidence="8" type="primary">rplX</name>
    <name evidence="10" type="ORF">GTA51_00800</name>
</gene>
<dbReference type="NCBIfam" id="TIGR01079">
    <property type="entry name" value="rplX_bact"/>
    <property type="match status" value="1"/>
</dbReference>
<dbReference type="InterPro" id="IPR014722">
    <property type="entry name" value="Rib_uL2_dom2"/>
</dbReference>
<evidence type="ECO:0000313" key="11">
    <source>
        <dbReference type="Proteomes" id="UP000482487"/>
    </source>
</evidence>
<keyword evidence="5 8" id="KW-0687">Ribonucleoprotein</keyword>
<protein>
    <recommendedName>
        <fullName evidence="6 8">Large ribosomal subunit protein uL24</fullName>
    </recommendedName>
</protein>
<dbReference type="PANTHER" id="PTHR12903">
    <property type="entry name" value="MITOCHONDRIAL RIBOSOMAL PROTEIN L24"/>
    <property type="match status" value="1"/>
</dbReference>
<evidence type="ECO:0000256" key="3">
    <source>
        <dbReference type="ARBA" id="ARBA00022884"/>
    </source>
</evidence>
<dbReference type="HAMAP" id="MF_01326_B">
    <property type="entry name" value="Ribosomal_uL24_B"/>
    <property type="match status" value="1"/>
</dbReference>
<evidence type="ECO:0000256" key="2">
    <source>
        <dbReference type="ARBA" id="ARBA00022730"/>
    </source>
</evidence>
<dbReference type="Pfam" id="PF00467">
    <property type="entry name" value="KOW"/>
    <property type="match status" value="1"/>
</dbReference>
<evidence type="ECO:0000256" key="1">
    <source>
        <dbReference type="ARBA" id="ARBA00010618"/>
    </source>
</evidence>
<dbReference type="Gene3D" id="2.30.30.30">
    <property type="match status" value="1"/>
</dbReference>
<organism evidence="10 11">
    <name type="scientific">Solidesulfovibrio aerotolerans</name>
    <dbReference type="NCBI Taxonomy" id="295255"/>
    <lineage>
        <taxon>Bacteria</taxon>
        <taxon>Pseudomonadati</taxon>
        <taxon>Thermodesulfobacteriota</taxon>
        <taxon>Desulfovibrionia</taxon>
        <taxon>Desulfovibrionales</taxon>
        <taxon>Desulfovibrionaceae</taxon>
        <taxon>Solidesulfovibrio</taxon>
    </lineage>
</organism>
<evidence type="ECO:0000313" key="10">
    <source>
        <dbReference type="EMBL" id="MYL81677.1"/>
    </source>
</evidence>
<dbReference type="InterPro" id="IPR008991">
    <property type="entry name" value="Translation_prot_SH3-like_sf"/>
</dbReference>
<dbReference type="AlphaFoldDB" id="A0A7C9MYM6"/>
<evidence type="ECO:0000256" key="8">
    <source>
        <dbReference type="HAMAP-Rule" id="MF_01326"/>
    </source>
</evidence>
<evidence type="ECO:0000256" key="4">
    <source>
        <dbReference type="ARBA" id="ARBA00022980"/>
    </source>
</evidence>
<dbReference type="SUPFAM" id="SSF50104">
    <property type="entry name" value="Translation proteins SH3-like domain"/>
    <property type="match status" value="1"/>
</dbReference>
<dbReference type="InterPro" id="IPR041988">
    <property type="entry name" value="Ribosomal_uL24_KOW"/>
</dbReference>
<evidence type="ECO:0000256" key="6">
    <source>
        <dbReference type="ARBA" id="ARBA00035206"/>
    </source>
</evidence>
<dbReference type="GO" id="GO:0006412">
    <property type="term" value="P:translation"/>
    <property type="evidence" value="ECO:0007669"/>
    <property type="project" value="UniProtKB-UniRule"/>
</dbReference>
<dbReference type="Pfam" id="PF17136">
    <property type="entry name" value="ribosomal_L24"/>
    <property type="match status" value="1"/>
</dbReference>
<evidence type="ECO:0000256" key="5">
    <source>
        <dbReference type="ARBA" id="ARBA00023274"/>
    </source>
</evidence>
<comment type="caution">
    <text evidence="10">The sequence shown here is derived from an EMBL/GenBank/DDBJ whole genome shotgun (WGS) entry which is preliminary data.</text>
</comment>
<name>A0A7C9MYM6_9BACT</name>
<dbReference type="OrthoDB" id="9807419at2"/>
<evidence type="ECO:0000259" key="9">
    <source>
        <dbReference type="SMART" id="SM00739"/>
    </source>
</evidence>
<sequence length="107" mass="11829">MKTYRIRKDDKVMVTAGKDKGKVGKILKILPKRNAVLVEKVNMVKRHTKANPYAKTPGGIIEKEAPLDISNVALLCDGCAKPAKVGYKYTADGTKVRFCKKCNHEIA</sequence>
<comment type="similarity">
    <text evidence="1 8">Belongs to the universal ribosomal protein uL24 family.</text>
</comment>
<dbReference type="InterPro" id="IPR057264">
    <property type="entry name" value="Ribosomal_uL24_C"/>
</dbReference>
<evidence type="ECO:0000256" key="7">
    <source>
        <dbReference type="ARBA" id="ARBA00058688"/>
    </source>
</evidence>
<proteinExistence type="inferred from homology"/>
<dbReference type="InterPro" id="IPR005824">
    <property type="entry name" value="KOW"/>
</dbReference>
<dbReference type="InterPro" id="IPR003256">
    <property type="entry name" value="Ribosomal_uL24"/>
</dbReference>
<dbReference type="CDD" id="cd06089">
    <property type="entry name" value="KOW_RPL26"/>
    <property type="match status" value="1"/>
</dbReference>
<dbReference type="Proteomes" id="UP000482487">
    <property type="component" value="Unassembled WGS sequence"/>
</dbReference>
<comment type="function">
    <text evidence="8">One of two assembly initiator proteins, it binds directly to the 5'-end of the 23S rRNA, where it nucleates assembly of the 50S subunit.</text>
</comment>
<dbReference type="FunFam" id="2.30.30.30:FF:000004">
    <property type="entry name" value="50S ribosomal protein L24"/>
    <property type="match status" value="1"/>
</dbReference>
<keyword evidence="3 8" id="KW-0694">RNA-binding</keyword>
<dbReference type="GO" id="GO:0019843">
    <property type="term" value="F:rRNA binding"/>
    <property type="evidence" value="ECO:0007669"/>
    <property type="project" value="UniProtKB-UniRule"/>
</dbReference>
<dbReference type="EMBL" id="WVUD01000001">
    <property type="protein sequence ID" value="MYL81677.1"/>
    <property type="molecule type" value="Genomic_DNA"/>
</dbReference>
<keyword evidence="2 8" id="KW-0699">rRNA-binding</keyword>
<feature type="domain" description="KOW" evidence="9">
    <location>
        <begin position="5"/>
        <end position="32"/>
    </location>
</feature>
<dbReference type="GO" id="GO:0005840">
    <property type="term" value="C:ribosome"/>
    <property type="evidence" value="ECO:0007669"/>
    <property type="project" value="UniProtKB-KW"/>
</dbReference>
<accession>A0A7C9MYM6</accession>
<reference evidence="10 11" key="1">
    <citation type="submission" date="2020-01" db="EMBL/GenBank/DDBJ databases">
        <title>Genome sequence of Desulfovibrio aerotolerans DSM 16695(T).</title>
        <authorList>
            <person name="Karnachuk O."/>
            <person name="Avakyan M."/>
            <person name="Mardanov A."/>
            <person name="Kadnikov V."/>
            <person name="Ravin N."/>
        </authorList>
    </citation>
    <scope>NUCLEOTIDE SEQUENCE [LARGE SCALE GENOMIC DNA]</scope>
    <source>
        <strain evidence="10 11">DSM 16695</strain>
    </source>
</reference>
<dbReference type="SMART" id="SM00739">
    <property type="entry name" value="KOW"/>
    <property type="match status" value="1"/>
</dbReference>
<keyword evidence="11" id="KW-1185">Reference proteome</keyword>
<keyword evidence="4 8" id="KW-0689">Ribosomal protein</keyword>
<dbReference type="GO" id="GO:0003735">
    <property type="term" value="F:structural constituent of ribosome"/>
    <property type="evidence" value="ECO:0007669"/>
    <property type="project" value="InterPro"/>
</dbReference>